<dbReference type="Pfam" id="PF08448">
    <property type="entry name" value="PAS_4"/>
    <property type="match status" value="1"/>
</dbReference>
<evidence type="ECO:0000313" key="6">
    <source>
        <dbReference type="Proteomes" id="UP001499974"/>
    </source>
</evidence>
<evidence type="ECO:0000256" key="2">
    <source>
        <dbReference type="ARBA" id="ARBA00004236"/>
    </source>
</evidence>
<dbReference type="InterPro" id="IPR003661">
    <property type="entry name" value="HisK_dim/P_dom"/>
</dbReference>
<reference evidence="6" key="1">
    <citation type="journal article" date="2019" name="Int. J. Syst. Evol. Microbiol.">
        <title>The Global Catalogue of Microorganisms (GCM) 10K type strain sequencing project: providing services to taxonomists for standard genome sequencing and annotation.</title>
        <authorList>
            <consortium name="The Broad Institute Genomics Platform"/>
            <consortium name="The Broad Institute Genome Sequencing Center for Infectious Disease"/>
            <person name="Wu L."/>
            <person name="Ma J."/>
        </authorList>
    </citation>
    <scope>NUCLEOTIDE SEQUENCE [LARGE SCALE GENOMIC DNA]</scope>
    <source>
        <strain evidence="6">JCM 18531</strain>
    </source>
</reference>
<protein>
    <recommendedName>
        <fullName evidence="3">histidine kinase</fullName>
        <ecNumber evidence="3">2.7.13.3</ecNumber>
    </recommendedName>
</protein>
<gene>
    <name evidence="5" type="ORF">GCM10023349_41260</name>
</gene>
<accession>A0ABP8XZU7</accession>
<evidence type="ECO:0000256" key="3">
    <source>
        <dbReference type="ARBA" id="ARBA00012438"/>
    </source>
</evidence>
<evidence type="ECO:0000313" key="5">
    <source>
        <dbReference type="EMBL" id="GAA4717149.1"/>
    </source>
</evidence>
<evidence type="ECO:0000259" key="4">
    <source>
        <dbReference type="SMART" id="SM00388"/>
    </source>
</evidence>
<dbReference type="Pfam" id="PF00512">
    <property type="entry name" value="HisKA"/>
    <property type="match status" value="1"/>
</dbReference>
<dbReference type="InterPro" id="IPR036097">
    <property type="entry name" value="HisK_dim/P_sf"/>
</dbReference>
<feature type="domain" description="Signal transduction histidine kinase dimerisation/phosphoacceptor" evidence="4">
    <location>
        <begin position="152"/>
        <end position="217"/>
    </location>
</feature>
<organism evidence="5 6">
    <name type="scientific">Nocardioides conyzicola</name>
    <dbReference type="NCBI Taxonomy" id="1651781"/>
    <lineage>
        <taxon>Bacteria</taxon>
        <taxon>Bacillati</taxon>
        <taxon>Actinomycetota</taxon>
        <taxon>Actinomycetes</taxon>
        <taxon>Propionibacteriales</taxon>
        <taxon>Nocardioidaceae</taxon>
        <taxon>Nocardioides</taxon>
    </lineage>
</organism>
<comment type="subcellular location">
    <subcellularLocation>
        <location evidence="2">Cell membrane</location>
    </subcellularLocation>
</comment>
<dbReference type="SUPFAM" id="SSF47384">
    <property type="entry name" value="Homodimeric domain of signal transducing histidine kinase"/>
    <property type="match status" value="1"/>
</dbReference>
<dbReference type="SUPFAM" id="SSF55785">
    <property type="entry name" value="PYP-like sensor domain (PAS domain)"/>
    <property type="match status" value="1"/>
</dbReference>
<dbReference type="InterPro" id="IPR013656">
    <property type="entry name" value="PAS_4"/>
</dbReference>
<dbReference type="InterPro" id="IPR035965">
    <property type="entry name" value="PAS-like_dom_sf"/>
</dbReference>
<dbReference type="CDD" id="cd00082">
    <property type="entry name" value="HisKA"/>
    <property type="match status" value="1"/>
</dbReference>
<keyword evidence="6" id="KW-1185">Reference proteome</keyword>
<evidence type="ECO:0000256" key="1">
    <source>
        <dbReference type="ARBA" id="ARBA00000085"/>
    </source>
</evidence>
<dbReference type="EC" id="2.7.13.3" evidence="3"/>
<name>A0ABP8XZU7_9ACTN</name>
<comment type="caution">
    <text evidence="5">The sequence shown here is derived from an EMBL/GenBank/DDBJ whole genome shotgun (WGS) entry which is preliminary data.</text>
</comment>
<dbReference type="EMBL" id="BAABKM010000004">
    <property type="protein sequence ID" value="GAA4717149.1"/>
    <property type="molecule type" value="Genomic_DNA"/>
</dbReference>
<comment type="catalytic activity">
    <reaction evidence="1">
        <text>ATP + protein L-histidine = ADP + protein N-phospho-L-histidine.</text>
        <dbReference type="EC" id="2.7.13.3"/>
    </reaction>
</comment>
<dbReference type="Proteomes" id="UP001499974">
    <property type="component" value="Unassembled WGS sequence"/>
</dbReference>
<dbReference type="Gene3D" id="1.10.287.130">
    <property type="match status" value="1"/>
</dbReference>
<dbReference type="Gene3D" id="3.30.450.20">
    <property type="entry name" value="PAS domain"/>
    <property type="match status" value="1"/>
</dbReference>
<proteinExistence type="predicted"/>
<dbReference type="SMART" id="SM00388">
    <property type="entry name" value="HisKA"/>
    <property type="match status" value="1"/>
</dbReference>
<sequence>MRSYRDDPGYMDDLQSGSSGWDLLHTVLGELALPMAVMDASRWLVHVSPALESLADTRFEPIPCDRVPAYFNLHDASGLRALVPGELTLVRACAGESVQDSYVTVKPKGGPVRLLRCTAAPLRGPAGEIRGALLVATDATDEQPIASLPAELRRQRLDALQHELRTPLTALLGHAELLQDHTDALPEEVVKSLECMARAGERLRRALDSVPAMLDGRDQRD</sequence>